<dbReference type="Pfam" id="PF14398">
    <property type="entry name" value="ATPgrasp_YheCD"/>
    <property type="match status" value="1"/>
</dbReference>
<organism evidence="1 2">
    <name type="scientific">Marininema halotolerans</name>
    <dbReference type="NCBI Taxonomy" id="1155944"/>
    <lineage>
        <taxon>Bacteria</taxon>
        <taxon>Bacillati</taxon>
        <taxon>Bacillota</taxon>
        <taxon>Bacilli</taxon>
        <taxon>Bacillales</taxon>
        <taxon>Thermoactinomycetaceae</taxon>
        <taxon>Marininema</taxon>
    </lineage>
</organism>
<dbReference type="EMBL" id="FPAA01000010">
    <property type="protein sequence ID" value="SFS90555.1"/>
    <property type="molecule type" value="Genomic_DNA"/>
</dbReference>
<sequence length="246" mass="27895">MASSYDRNKVRIARLLGPHPATQSVMPTTVLFTRQNLQQMIKKHPMLYLKPSAGCQSRGVIRVTRGANGYIIRGLYRRNSVLTSSELYTTLQRQINGQRYIIQQGIDSEDRQGNHFDIRVHLFRINRQWKVGGMAARVAEPNGIVAGLHQGGTALTLPRFMMNHLGYGPGQQNNVTAKLEDAALKAVRIVSKTVPRKSEMAVDMGIDRSHRVWIFEVNYALPAIRLFQFADKDLFRKLLSLRKKAQ</sequence>
<dbReference type="Gene3D" id="3.30.470.20">
    <property type="entry name" value="ATP-grasp fold, B domain"/>
    <property type="match status" value="1"/>
</dbReference>
<evidence type="ECO:0000313" key="1">
    <source>
        <dbReference type="EMBL" id="SFS90555.1"/>
    </source>
</evidence>
<evidence type="ECO:0000313" key="2">
    <source>
        <dbReference type="Proteomes" id="UP000198660"/>
    </source>
</evidence>
<dbReference type="SUPFAM" id="SSF56059">
    <property type="entry name" value="Glutathione synthetase ATP-binding domain-like"/>
    <property type="match status" value="1"/>
</dbReference>
<keyword evidence="2" id="KW-1185">Reference proteome</keyword>
<gene>
    <name evidence="1" type="ORF">SAMN05444972_110149</name>
</gene>
<dbReference type="OrthoDB" id="7869153at2"/>
<accession>A0A1I6TMZ5</accession>
<dbReference type="AlphaFoldDB" id="A0A1I6TMZ5"/>
<dbReference type="RefSeq" id="WP_091838212.1">
    <property type="nucleotide sequence ID" value="NZ_FPAA01000010.1"/>
</dbReference>
<dbReference type="InterPro" id="IPR026838">
    <property type="entry name" value="YheC/D"/>
</dbReference>
<name>A0A1I6TMZ5_9BACL</name>
<protein>
    <submittedName>
        <fullName evidence="1">YheC/D like ATP-grasp</fullName>
    </submittedName>
</protein>
<dbReference type="Proteomes" id="UP000198660">
    <property type="component" value="Unassembled WGS sequence"/>
</dbReference>
<proteinExistence type="predicted"/>
<reference evidence="2" key="1">
    <citation type="submission" date="2016-10" db="EMBL/GenBank/DDBJ databases">
        <authorList>
            <person name="Varghese N."/>
            <person name="Submissions S."/>
        </authorList>
    </citation>
    <scope>NUCLEOTIDE SEQUENCE [LARGE SCALE GENOMIC DNA]</scope>
    <source>
        <strain evidence="2">DSM 45789</strain>
    </source>
</reference>